<evidence type="ECO:0000256" key="2">
    <source>
        <dbReference type="ARBA" id="ARBA00023008"/>
    </source>
</evidence>
<dbReference type="InterPro" id="IPR008972">
    <property type="entry name" value="Cupredoxin"/>
</dbReference>
<feature type="domain" description="Blue (type 1) copper" evidence="4">
    <location>
        <begin position="39"/>
        <end position="127"/>
    </location>
</feature>
<proteinExistence type="predicted"/>
<dbReference type="Pfam" id="PF00127">
    <property type="entry name" value="Copper-bind"/>
    <property type="match status" value="1"/>
</dbReference>
<sequence>MKKIFGALIILSLLALLISACAVGSNQATGPNPVHMDDSSFKLLSIDIKKGDKITLINDNAPVHIIANGTWGDNNTPKPGSETGAPKINNLQVDGFGSGSIGPFNTAGTFQIYCTVHPGMKLTVNVK</sequence>
<dbReference type="AlphaFoldDB" id="A0A5A5THQ8"/>
<evidence type="ECO:0000313" key="5">
    <source>
        <dbReference type="EMBL" id="GCF10676.1"/>
    </source>
</evidence>
<dbReference type="Gene3D" id="2.60.40.420">
    <property type="entry name" value="Cupredoxins - blue copper proteins"/>
    <property type="match status" value="1"/>
</dbReference>
<dbReference type="EMBL" id="BIXY01000079">
    <property type="protein sequence ID" value="GCF10676.1"/>
    <property type="molecule type" value="Genomic_DNA"/>
</dbReference>
<name>A0A5A5THQ8_9CHLR</name>
<gene>
    <name evidence="5" type="ORF">KDI_42400</name>
</gene>
<dbReference type="RefSeq" id="WP_149403546.1">
    <property type="nucleotide sequence ID" value="NZ_BIXY01000079.1"/>
</dbReference>
<organism evidence="5 6">
    <name type="scientific">Dictyobacter arantiisoli</name>
    <dbReference type="NCBI Taxonomy" id="2014874"/>
    <lineage>
        <taxon>Bacteria</taxon>
        <taxon>Bacillati</taxon>
        <taxon>Chloroflexota</taxon>
        <taxon>Ktedonobacteria</taxon>
        <taxon>Ktedonobacterales</taxon>
        <taxon>Dictyobacteraceae</taxon>
        <taxon>Dictyobacter</taxon>
    </lineage>
</organism>
<evidence type="ECO:0000259" key="4">
    <source>
        <dbReference type="Pfam" id="PF00127"/>
    </source>
</evidence>
<dbReference type="GO" id="GO:0005507">
    <property type="term" value="F:copper ion binding"/>
    <property type="evidence" value="ECO:0007669"/>
    <property type="project" value="InterPro"/>
</dbReference>
<comment type="caution">
    <text evidence="5">The sequence shown here is derived from an EMBL/GenBank/DDBJ whole genome shotgun (WGS) entry which is preliminary data.</text>
</comment>
<accession>A0A5A5THQ8</accession>
<dbReference type="SUPFAM" id="SSF49503">
    <property type="entry name" value="Cupredoxins"/>
    <property type="match status" value="1"/>
</dbReference>
<keyword evidence="3" id="KW-0732">Signal</keyword>
<keyword evidence="2" id="KW-0186">Copper</keyword>
<dbReference type="GO" id="GO:0009055">
    <property type="term" value="F:electron transfer activity"/>
    <property type="evidence" value="ECO:0007669"/>
    <property type="project" value="InterPro"/>
</dbReference>
<keyword evidence="6" id="KW-1185">Reference proteome</keyword>
<evidence type="ECO:0000256" key="3">
    <source>
        <dbReference type="SAM" id="SignalP"/>
    </source>
</evidence>
<feature type="chain" id="PRO_5022819637" description="Blue (type 1) copper domain-containing protein" evidence="3">
    <location>
        <begin position="23"/>
        <end position="127"/>
    </location>
</feature>
<evidence type="ECO:0000313" key="6">
    <source>
        <dbReference type="Proteomes" id="UP000322530"/>
    </source>
</evidence>
<dbReference type="InterPro" id="IPR000923">
    <property type="entry name" value="BlueCu_1"/>
</dbReference>
<evidence type="ECO:0000256" key="1">
    <source>
        <dbReference type="ARBA" id="ARBA00022723"/>
    </source>
</evidence>
<dbReference type="Proteomes" id="UP000322530">
    <property type="component" value="Unassembled WGS sequence"/>
</dbReference>
<protein>
    <recommendedName>
        <fullName evidence="4">Blue (type 1) copper domain-containing protein</fullName>
    </recommendedName>
</protein>
<dbReference type="OrthoDB" id="162414at2"/>
<reference evidence="5 6" key="1">
    <citation type="submission" date="2019-01" db="EMBL/GenBank/DDBJ databases">
        <title>Draft genome sequence of Dictyobacter sp. Uno17.</title>
        <authorList>
            <person name="Wang C.M."/>
            <person name="Zheng Y."/>
            <person name="Sakai Y."/>
            <person name="Abe K."/>
            <person name="Yokota A."/>
            <person name="Yabe S."/>
        </authorList>
    </citation>
    <scope>NUCLEOTIDE SEQUENCE [LARGE SCALE GENOMIC DNA]</scope>
    <source>
        <strain evidence="5 6">Uno17</strain>
    </source>
</reference>
<keyword evidence="1" id="KW-0479">Metal-binding</keyword>
<dbReference type="PROSITE" id="PS51257">
    <property type="entry name" value="PROKAR_LIPOPROTEIN"/>
    <property type="match status" value="1"/>
</dbReference>
<feature type="signal peptide" evidence="3">
    <location>
        <begin position="1"/>
        <end position="22"/>
    </location>
</feature>